<keyword evidence="4" id="KW-1185">Reference proteome</keyword>
<reference evidence="1 4" key="2">
    <citation type="submission" date="2019-06" db="EMBL/GenBank/DDBJ databases">
        <title>Whole genome shotgun sequence of Brevibacillus agri NBRC 15538.</title>
        <authorList>
            <person name="Hosoyama A."/>
            <person name="Uohara A."/>
            <person name="Ohji S."/>
            <person name="Ichikawa N."/>
        </authorList>
    </citation>
    <scope>NUCLEOTIDE SEQUENCE [LARGE SCALE GENOMIC DNA]</scope>
    <source>
        <strain evidence="1 4">NBRC 15538</strain>
    </source>
</reference>
<dbReference type="Proteomes" id="UP000276178">
    <property type="component" value="Unassembled WGS sequence"/>
</dbReference>
<dbReference type="Proteomes" id="UP000317180">
    <property type="component" value="Unassembled WGS sequence"/>
</dbReference>
<dbReference type="RefSeq" id="WP_122953039.1">
    <property type="nucleotide sequence ID" value="NZ_BJOD01000011.1"/>
</dbReference>
<dbReference type="EMBL" id="RHHN01000042">
    <property type="protein sequence ID" value="RNB54127.1"/>
    <property type="molecule type" value="Genomic_DNA"/>
</dbReference>
<dbReference type="InterPro" id="IPR035198">
    <property type="entry name" value="SU10_MCP"/>
</dbReference>
<dbReference type="OrthoDB" id="2339711at2"/>
<evidence type="ECO:0000313" key="4">
    <source>
        <dbReference type="Proteomes" id="UP000317180"/>
    </source>
</evidence>
<comment type="caution">
    <text evidence="2">The sequence shown here is derived from an EMBL/GenBank/DDBJ whole genome shotgun (WGS) entry which is preliminary data.</text>
</comment>
<evidence type="ECO:0000313" key="2">
    <source>
        <dbReference type="EMBL" id="RNB54127.1"/>
    </source>
</evidence>
<organism evidence="2 3">
    <name type="scientific">Brevibacillus agri</name>
    <dbReference type="NCBI Taxonomy" id="51101"/>
    <lineage>
        <taxon>Bacteria</taxon>
        <taxon>Bacillati</taxon>
        <taxon>Bacillota</taxon>
        <taxon>Bacilli</taxon>
        <taxon>Bacillales</taxon>
        <taxon>Paenibacillaceae</taxon>
        <taxon>Brevibacillus</taxon>
    </lineage>
</organism>
<protein>
    <submittedName>
        <fullName evidence="2">Phage major capsid protein</fullName>
    </submittedName>
</protein>
<reference evidence="2 3" key="1">
    <citation type="submission" date="2018-10" db="EMBL/GenBank/DDBJ databases">
        <title>Phylogenomics of Brevibacillus.</title>
        <authorList>
            <person name="Dunlap C."/>
        </authorList>
    </citation>
    <scope>NUCLEOTIDE SEQUENCE [LARGE SCALE GENOMIC DNA]</scope>
    <source>
        <strain evidence="2 3">NRRL NRS 1219</strain>
    </source>
</reference>
<dbReference type="Pfam" id="PF17236">
    <property type="entry name" value="SU10_MCP"/>
    <property type="match status" value="1"/>
</dbReference>
<name>A0A3M8AU11_9BACL</name>
<dbReference type="AlphaFoldDB" id="A0A3M8AU11"/>
<accession>A0A3M8AU11</accession>
<dbReference type="EMBL" id="BJOD01000011">
    <property type="protein sequence ID" value="GED25188.1"/>
    <property type="molecule type" value="Genomic_DNA"/>
</dbReference>
<evidence type="ECO:0000313" key="1">
    <source>
        <dbReference type="EMBL" id="GED25188.1"/>
    </source>
</evidence>
<sequence length="296" mass="32394">MFKSNNLTTTESISLSKEITKIGVQDTPLVSLLLEKGRTEKANGTVHTWRERVLDDTQDISVPEGNESVTFYQSGRAELSNVLEIFQKGVSISGTSNAINVQGQGNIFSAEVADRLTELKVNLEKAVTKGVKNDGSTAPFIRKMQGLEGWADPANMITGATSGQITEDEVKATVKKLWDQGLPTGEYFGLVNADMKEQIDALYKDKYNYIAQQNVFGLVVDTIRTNYGNLNLILSRHASADRLTVFDPNYLSLAFLRDARFEPLAKVGDSVRGHVVAEGTLKVASKKAVAVYTLKA</sequence>
<proteinExistence type="predicted"/>
<evidence type="ECO:0000313" key="3">
    <source>
        <dbReference type="Proteomes" id="UP000276178"/>
    </source>
</evidence>
<dbReference type="GeneID" id="82810812"/>
<gene>
    <name evidence="1" type="ORF">BAG01nite_12900</name>
    <name evidence="2" type="ORF">EB820_14535</name>
</gene>